<gene>
    <name evidence="1" type="ORF">S01H1_58804</name>
</gene>
<dbReference type="SUPFAM" id="SSF160631">
    <property type="entry name" value="SMI1/KNR4-like"/>
    <property type="match status" value="1"/>
</dbReference>
<evidence type="ECO:0000313" key="1">
    <source>
        <dbReference type="EMBL" id="GAG22489.1"/>
    </source>
</evidence>
<dbReference type="AlphaFoldDB" id="X0VVS2"/>
<name>X0VVS2_9ZZZZ</name>
<reference evidence="1" key="1">
    <citation type="journal article" date="2014" name="Front. Microbiol.">
        <title>High frequency of phylogenetically diverse reductive dehalogenase-homologous genes in deep subseafloor sedimentary metagenomes.</title>
        <authorList>
            <person name="Kawai M."/>
            <person name="Futagami T."/>
            <person name="Toyoda A."/>
            <person name="Takaki Y."/>
            <person name="Nishi S."/>
            <person name="Hori S."/>
            <person name="Arai W."/>
            <person name="Tsubouchi T."/>
            <person name="Morono Y."/>
            <person name="Uchiyama I."/>
            <person name="Ito T."/>
            <person name="Fujiyama A."/>
            <person name="Inagaki F."/>
            <person name="Takami H."/>
        </authorList>
    </citation>
    <scope>NUCLEOTIDE SEQUENCE</scope>
    <source>
        <strain evidence="1">Expedition CK06-06</strain>
    </source>
</reference>
<feature type="non-terminal residue" evidence="1">
    <location>
        <position position="1"/>
    </location>
</feature>
<accession>X0VVS2</accession>
<proteinExistence type="predicted"/>
<dbReference type="EMBL" id="BARS01038429">
    <property type="protein sequence ID" value="GAG22489.1"/>
    <property type="molecule type" value="Genomic_DNA"/>
</dbReference>
<dbReference type="InterPro" id="IPR037883">
    <property type="entry name" value="Knr4/Smi1-like_sf"/>
</dbReference>
<protein>
    <submittedName>
        <fullName evidence="1">Uncharacterized protein</fullName>
    </submittedName>
</protein>
<dbReference type="Gene3D" id="3.40.1580.10">
    <property type="entry name" value="SMI1/KNR4-like"/>
    <property type="match status" value="1"/>
</dbReference>
<comment type="caution">
    <text evidence="1">The sequence shown here is derived from an EMBL/GenBank/DDBJ whole genome shotgun (WGS) entry which is preliminary data.</text>
</comment>
<organism evidence="1">
    <name type="scientific">marine sediment metagenome</name>
    <dbReference type="NCBI Taxonomy" id="412755"/>
    <lineage>
        <taxon>unclassified sequences</taxon>
        <taxon>metagenomes</taxon>
        <taxon>ecological metagenomes</taxon>
    </lineage>
</organism>
<sequence length="80" mass="9191">VDVLIPEGYVPFAKGPDVNYDPICFDLNAMTHRQDCPIIQFEHGSILCHLRIGDRWKRWSSFREFAGATIRASDDSELPR</sequence>